<dbReference type="EMBL" id="MT143390">
    <property type="protein sequence ID" value="QJA96334.1"/>
    <property type="molecule type" value="Genomic_DNA"/>
</dbReference>
<sequence>MSFVTFTENKKKQPDKIVKCGFCGAGINLRRDYGHYIKNWDGRYKCEDCHYRPGYQY</sequence>
<evidence type="ECO:0000313" key="1">
    <source>
        <dbReference type="EMBL" id="QJA96334.1"/>
    </source>
</evidence>
<reference evidence="1" key="1">
    <citation type="submission" date="2020-03" db="EMBL/GenBank/DDBJ databases">
        <title>The deep terrestrial virosphere.</title>
        <authorList>
            <person name="Holmfeldt K."/>
            <person name="Nilsson E."/>
            <person name="Simone D."/>
            <person name="Lopez-Fernandez M."/>
            <person name="Wu X."/>
            <person name="de Brujin I."/>
            <person name="Lundin D."/>
            <person name="Andersson A."/>
            <person name="Bertilsson S."/>
            <person name="Dopson M."/>
        </authorList>
    </citation>
    <scope>NUCLEOTIDE SEQUENCE</scope>
    <source>
        <strain evidence="1">MM415B09447</strain>
    </source>
</reference>
<gene>
    <name evidence="1" type="ORF">MM415B09447_0006</name>
</gene>
<name>A0A6M3LS37_9ZZZZ</name>
<organism evidence="1">
    <name type="scientific">viral metagenome</name>
    <dbReference type="NCBI Taxonomy" id="1070528"/>
    <lineage>
        <taxon>unclassified sequences</taxon>
        <taxon>metagenomes</taxon>
        <taxon>organismal metagenomes</taxon>
    </lineage>
</organism>
<proteinExistence type="predicted"/>
<protein>
    <submittedName>
        <fullName evidence="1">Uncharacterized protein</fullName>
    </submittedName>
</protein>
<dbReference type="AlphaFoldDB" id="A0A6M3LS37"/>
<accession>A0A6M3LS37</accession>